<keyword evidence="2" id="KW-0175">Coiled coil</keyword>
<comment type="caution">
    <text evidence="5">The sequence shown here is derived from an EMBL/GenBank/DDBJ whole genome shotgun (WGS) entry which is preliminary data.</text>
</comment>
<evidence type="ECO:0000313" key="6">
    <source>
        <dbReference type="Proteomes" id="UP000177691"/>
    </source>
</evidence>
<dbReference type="Gene3D" id="2.70.70.10">
    <property type="entry name" value="Glucose Permease (Domain IIA)"/>
    <property type="match status" value="1"/>
</dbReference>
<dbReference type="Gene3D" id="6.10.250.3150">
    <property type="match status" value="1"/>
</dbReference>
<dbReference type="SUPFAM" id="SSF51261">
    <property type="entry name" value="Duplicated hybrid motif"/>
    <property type="match status" value="1"/>
</dbReference>
<dbReference type="Pfam" id="PF01551">
    <property type="entry name" value="Peptidase_M23"/>
    <property type="match status" value="1"/>
</dbReference>
<reference evidence="5 6" key="1">
    <citation type="journal article" date="2016" name="Nat. Commun.">
        <title>Thousands of microbial genomes shed light on interconnected biogeochemical processes in an aquifer system.</title>
        <authorList>
            <person name="Anantharaman K."/>
            <person name="Brown C.T."/>
            <person name="Hug L.A."/>
            <person name="Sharon I."/>
            <person name="Castelle C.J."/>
            <person name="Probst A.J."/>
            <person name="Thomas B.C."/>
            <person name="Singh A."/>
            <person name="Wilkins M.J."/>
            <person name="Karaoz U."/>
            <person name="Brodie E.L."/>
            <person name="Williams K.H."/>
            <person name="Hubbard S.S."/>
            <person name="Banfield J.F."/>
        </authorList>
    </citation>
    <scope>NUCLEOTIDE SEQUENCE [LARGE SCALE GENOMIC DNA]</scope>
</reference>
<dbReference type="AlphaFoldDB" id="A0A1F5RWD8"/>
<evidence type="ECO:0000259" key="4">
    <source>
        <dbReference type="Pfam" id="PF01551"/>
    </source>
</evidence>
<evidence type="ECO:0000313" key="5">
    <source>
        <dbReference type="EMBL" id="OGF18381.1"/>
    </source>
</evidence>
<dbReference type="InterPro" id="IPR050570">
    <property type="entry name" value="Cell_wall_metabolism_enzyme"/>
</dbReference>
<accession>A0A1F5RWD8</accession>
<organism evidence="5 6">
    <name type="scientific">Candidatus Falkowbacteria bacterium RIFCSPHIGHO2_02_FULL_45_15</name>
    <dbReference type="NCBI Taxonomy" id="1797987"/>
    <lineage>
        <taxon>Bacteria</taxon>
        <taxon>Candidatus Falkowiibacteriota</taxon>
    </lineage>
</organism>
<feature type="coiled-coil region" evidence="2">
    <location>
        <begin position="29"/>
        <end position="119"/>
    </location>
</feature>
<proteinExistence type="predicted"/>
<dbReference type="GO" id="GO:0004222">
    <property type="term" value="F:metalloendopeptidase activity"/>
    <property type="evidence" value="ECO:0007669"/>
    <property type="project" value="TreeGrafter"/>
</dbReference>
<dbReference type="InterPro" id="IPR011055">
    <property type="entry name" value="Dup_hybrid_motif"/>
</dbReference>
<name>A0A1F5RWD8_9BACT</name>
<gene>
    <name evidence="5" type="ORF">A3D54_00790</name>
</gene>
<protein>
    <recommendedName>
        <fullName evidence="4">M23ase beta-sheet core domain-containing protein</fullName>
    </recommendedName>
</protein>
<feature type="chain" id="PRO_5009521100" description="M23ase beta-sheet core domain-containing protein" evidence="3">
    <location>
        <begin position="27"/>
        <end position="408"/>
    </location>
</feature>
<evidence type="ECO:0000256" key="1">
    <source>
        <dbReference type="ARBA" id="ARBA00022729"/>
    </source>
</evidence>
<feature type="signal peptide" evidence="3">
    <location>
        <begin position="1"/>
        <end position="26"/>
    </location>
</feature>
<keyword evidence="1 3" id="KW-0732">Signal</keyword>
<dbReference type="InterPro" id="IPR016047">
    <property type="entry name" value="M23ase_b-sheet_dom"/>
</dbReference>
<dbReference type="Proteomes" id="UP000177691">
    <property type="component" value="Unassembled WGS sequence"/>
</dbReference>
<evidence type="ECO:0000256" key="2">
    <source>
        <dbReference type="SAM" id="Coils"/>
    </source>
</evidence>
<dbReference type="PANTHER" id="PTHR21666:SF289">
    <property type="entry name" value="L-ALA--D-GLU ENDOPEPTIDASE"/>
    <property type="match status" value="1"/>
</dbReference>
<feature type="coiled-coil region" evidence="2">
    <location>
        <begin position="162"/>
        <end position="263"/>
    </location>
</feature>
<dbReference type="EMBL" id="MFFU01000048">
    <property type="protein sequence ID" value="OGF18381.1"/>
    <property type="molecule type" value="Genomic_DNA"/>
</dbReference>
<sequence>MFTLKIKKIVCLLLIAAFLQPTSAFGQTNSDANREIADLQAQINAKQQELEGYQQREAELRKKIQEKQTEQASLKNQISILDSGIAKTEIEIKSAQLDIDKTALEIKKVTLEIKDTESDIQRKKDYLASVLRLIAQNDDKSQLEIILAHKSLSEFLDQVEYIKNLNASLEETLIKVKAVKADLEKQNSGLDNKKKDLENLKKNLEEKKGEINDQKVNKEYILDETRQSEKEYQKILAAAEAEQERANAAIIEAERQIRRKLAEQQGIGGLKFNDSGFIWPVPQNTITAYFHDPEYPFRRIFEHPAIDIRAGQGTPIRAAASGYVAKAKDGGYGYSYIMIVHGDGLSTVYGHVSHINVKPDEFVAQGQVIGATGGMPGTPGAGYLTTGPHLHLEVRLNGIPVNPLGYMP</sequence>
<feature type="domain" description="M23ase beta-sheet core" evidence="4">
    <location>
        <begin position="303"/>
        <end position="403"/>
    </location>
</feature>
<dbReference type="CDD" id="cd12797">
    <property type="entry name" value="M23_peptidase"/>
    <property type="match status" value="1"/>
</dbReference>
<dbReference type="PANTHER" id="PTHR21666">
    <property type="entry name" value="PEPTIDASE-RELATED"/>
    <property type="match status" value="1"/>
</dbReference>
<evidence type="ECO:0000256" key="3">
    <source>
        <dbReference type="SAM" id="SignalP"/>
    </source>
</evidence>